<dbReference type="AlphaFoldDB" id="A0A540X8H5"/>
<dbReference type="OrthoDB" id="9770826at2"/>
<sequence>MSNGRGLVIGTAVVLAALAVAAFIVTRETEPPALARSGTLTVAKALGGSDGGMEGYARAFEPRPFHFPEDHGPHPEFRTEWWYWTGNLETADGRAFGYQFTLFRNALAPGAPARDSAWGTREVYLGHFTVTDVAAGRFHVAERYSRAALGLAGSRAQPFKVWLEQWEAASVGEAMWPVRLRAETDEVELELLLEPGKPPVLEGDRGLSQKSAEPGNASYYYSMTRMPSRGTVRLEGQTYAVTGESWMDREWSTSALGADQVGWDWFSLQLSDGSELMYYQLRREDGTVDPFSSGTWVPPVGAADSASMHLTRDDVELAVLDTWKSPRGGVYPSKWKLRVAKLGLELTVTPKLADQELPVSVRYWEGSVNLDGVRQGQPVKGRGYVELTGYADTAASTQRPEARARGTPEARSTPTTDSPRH</sequence>
<dbReference type="Proteomes" id="UP000315369">
    <property type="component" value="Unassembled WGS sequence"/>
</dbReference>
<feature type="compositionally biased region" description="Polar residues" evidence="1">
    <location>
        <begin position="410"/>
        <end position="421"/>
    </location>
</feature>
<dbReference type="InterPro" id="IPR023374">
    <property type="entry name" value="AttH-like_dom_sf"/>
</dbReference>
<dbReference type="Gene3D" id="2.40.370.10">
    <property type="entry name" value="AttH-like domain"/>
    <property type="match status" value="2"/>
</dbReference>
<evidence type="ECO:0000313" key="3">
    <source>
        <dbReference type="EMBL" id="TQF16974.1"/>
    </source>
</evidence>
<dbReference type="EMBL" id="VIFM01000014">
    <property type="protein sequence ID" value="TQF16974.1"/>
    <property type="molecule type" value="Genomic_DNA"/>
</dbReference>
<evidence type="ECO:0000313" key="4">
    <source>
        <dbReference type="Proteomes" id="UP000315369"/>
    </source>
</evidence>
<gene>
    <name evidence="3" type="ORF">FJV41_05355</name>
</gene>
<dbReference type="Pfam" id="PF07143">
    <property type="entry name" value="CrtC"/>
    <property type="match status" value="1"/>
</dbReference>
<protein>
    <submittedName>
        <fullName evidence="3">Carotenoid 1,2-hydratase</fullName>
    </submittedName>
</protein>
<evidence type="ECO:0000256" key="1">
    <source>
        <dbReference type="SAM" id="MobiDB-lite"/>
    </source>
</evidence>
<comment type="caution">
    <text evidence="3">The sequence shown here is derived from an EMBL/GenBank/DDBJ whole genome shotgun (WGS) entry which is preliminary data.</text>
</comment>
<dbReference type="Pfam" id="PF17186">
    <property type="entry name" value="Lipocalin_9"/>
    <property type="match status" value="1"/>
</dbReference>
<feature type="domain" description="AttH" evidence="2">
    <location>
        <begin position="79"/>
        <end position="253"/>
    </location>
</feature>
<evidence type="ECO:0000259" key="2">
    <source>
        <dbReference type="Pfam" id="PF07143"/>
    </source>
</evidence>
<dbReference type="PANTHER" id="PTHR38591:SF1">
    <property type="entry name" value="BLL1000 PROTEIN"/>
    <property type="match status" value="1"/>
</dbReference>
<keyword evidence="4" id="KW-1185">Reference proteome</keyword>
<dbReference type="RefSeq" id="WP_141641316.1">
    <property type="nucleotide sequence ID" value="NZ_VIFM01000014.1"/>
</dbReference>
<proteinExistence type="predicted"/>
<name>A0A540X8H5_9BACT</name>
<dbReference type="SUPFAM" id="SSF159245">
    <property type="entry name" value="AttH-like"/>
    <property type="match status" value="1"/>
</dbReference>
<accession>A0A540X8H5</accession>
<reference evidence="3 4" key="1">
    <citation type="submission" date="2019-06" db="EMBL/GenBank/DDBJ databases">
        <authorList>
            <person name="Livingstone P."/>
            <person name="Whitworth D."/>
        </authorList>
    </citation>
    <scope>NUCLEOTIDE SEQUENCE [LARGE SCALE GENOMIC DNA]</scope>
    <source>
        <strain evidence="3 4">AM401</strain>
    </source>
</reference>
<feature type="region of interest" description="Disordered" evidence="1">
    <location>
        <begin position="390"/>
        <end position="421"/>
    </location>
</feature>
<dbReference type="InterPro" id="IPR010791">
    <property type="entry name" value="AttH_dom"/>
</dbReference>
<dbReference type="PANTHER" id="PTHR38591">
    <property type="entry name" value="HYDROLASE"/>
    <property type="match status" value="1"/>
</dbReference>
<organism evidence="3 4">
    <name type="scientific">Myxococcus llanfairpwllgwyngyllgogerychwyrndrobwllllantysiliogogogochensis</name>
    <dbReference type="NCBI Taxonomy" id="2590453"/>
    <lineage>
        <taxon>Bacteria</taxon>
        <taxon>Pseudomonadati</taxon>
        <taxon>Myxococcota</taxon>
        <taxon>Myxococcia</taxon>
        <taxon>Myxococcales</taxon>
        <taxon>Cystobacterineae</taxon>
        <taxon>Myxococcaceae</taxon>
        <taxon>Myxococcus</taxon>
    </lineage>
</organism>